<dbReference type="AlphaFoldDB" id="A0A2P8FPI3"/>
<dbReference type="EMBL" id="PYAS01000016">
    <property type="protein sequence ID" value="PSL23641.1"/>
    <property type="molecule type" value="Genomic_DNA"/>
</dbReference>
<protein>
    <submittedName>
        <fullName evidence="1">Uncharacterized protein</fullName>
    </submittedName>
</protein>
<sequence length="67" mass="8024">MKQKQCSSGFGSQCPPDETHVRVYFLQHGTTIEEATEFFNKYNAKMWKNDQGALIKNWKRLAWNWIW</sequence>
<proteinExistence type="predicted"/>
<accession>A0A2P8FPI3</accession>
<evidence type="ECO:0000313" key="1">
    <source>
        <dbReference type="EMBL" id="PSL23641.1"/>
    </source>
</evidence>
<dbReference type="Proteomes" id="UP000241964">
    <property type="component" value="Unassembled WGS sequence"/>
</dbReference>
<organism evidence="1 2">
    <name type="scientific">Dyadobacter jiangsuensis</name>
    <dbReference type="NCBI Taxonomy" id="1591085"/>
    <lineage>
        <taxon>Bacteria</taxon>
        <taxon>Pseudomonadati</taxon>
        <taxon>Bacteroidota</taxon>
        <taxon>Cytophagia</taxon>
        <taxon>Cytophagales</taxon>
        <taxon>Spirosomataceae</taxon>
        <taxon>Dyadobacter</taxon>
    </lineage>
</organism>
<keyword evidence="2" id="KW-1185">Reference proteome</keyword>
<gene>
    <name evidence="1" type="ORF">CLV60_116198</name>
</gene>
<evidence type="ECO:0000313" key="2">
    <source>
        <dbReference type="Proteomes" id="UP000241964"/>
    </source>
</evidence>
<comment type="caution">
    <text evidence="1">The sequence shown here is derived from an EMBL/GenBank/DDBJ whole genome shotgun (WGS) entry which is preliminary data.</text>
</comment>
<name>A0A2P8FPI3_9BACT</name>
<reference evidence="1 2" key="1">
    <citation type="submission" date="2018-03" db="EMBL/GenBank/DDBJ databases">
        <title>Genomic Encyclopedia of Archaeal and Bacterial Type Strains, Phase II (KMG-II): from individual species to whole genera.</title>
        <authorList>
            <person name="Goeker M."/>
        </authorList>
    </citation>
    <scope>NUCLEOTIDE SEQUENCE [LARGE SCALE GENOMIC DNA]</scope>
    <source>
        <strain evidence="1 2">DSM 29057</strain>
    </source>
</reference>